<organism evidence="1 2">
    <name type="scientific">Allacma fusca</name>
    <dbReference type="NCBI Taxonomy" id="39272"/>
    <lineage>
        <taxon>Eukaryota</taxon>
        <taxon>Metazoa</taxon>
        <taxon>Ecdysozoa</taxon>
        <taxon>Arthropoda</taxon>
        <taxon>Hexapoda</taxon>
        <taxon>Collembola</taxon>
        <taxon>Symphypleona</taxon>
        <taxon>Sminthuridae</taxon>
        <taxon>Allacma</taxon>
    </lineage>
</organism>
<name>A0A8J2JIC6_9HEXA</name>
<feature type="non-terminal residue" evidence="1">
    <location>
        <position position="1"/>
    </location>
</feature>
<evidence type="ECO:0000313" key="2">
    <source>
        <dbReference type="Proteomes" id="UP000708208"/>
    </source>
</evidence>
<dbReference type="PANTHER" id="PTHR11011">
    <property type="entry name" value="MALE STERILITY PROTEIN 2-RELATED"/>
    <property type="match status" value="1"/>
</dbReference>
<dbReference type="AlphaFoldDB" id="A0A8J2JIC6"/>
<dbReference type="GO" id="GO:0035336">
    <property type="term" value="P:long-chain fatty-acyl-CoA metabolic process"/>
    <property type="evidence" value="ECO:0007669"/>
    <property type="project" value="TreeGrafter"/>
</dbReference>
<dbReference type="InterPro" id="IPR026055">
    <property type="entry name" value="FAR"/>
</dbReference>
<dbReference type="Proteomes" id="UP000708208">
    <property type="component" value="Unassembled WGS sequence"/>
</dbReference>
<keyword evidence="2" id="KW-1185">Reference proteome</keyword>
<dbReference type="OrthoDB" id="429813at2759"/>
<sequence length="169" mass="19363">LVTSGMTEPMPGWNETQSSSSKWLKHTFGGSYHTVLGNSQNRFELTPVDYAVNTCLAAAWRLGTAAPTKLHVYNCVANHKSNPIMLRDMINWGCETTRESINTKKRENYYPLMSKNPSIFDMKNYLFRKIPGQIWSLLKEGSYHNFEKDYKEAQLIAKTFQPVMTEMGI</sequence>
<dbReference type="GO" id="GO:0005777">
    <property type="term" value="C:peroxisome"/>
    <property type="evidence" value="ECO:0007669"/>
    <property type="project" value="TreeGrafter"/>
</dbReference>
<dbReference type="PANTHER" id="PTHR11011:SF116">
    <property type="entry name" value="FATTY ACYL-COA REDUCTASE CG5065-RELATED"/>
    <property type="match status" value="1"/>
</dbReference>
<evidence type="ECO:0000313" key="1">
    <source>
        <dbReference type="EMBL" id="CAG7720718.1"/>
    </source>
</evidence>
<protein>
    <submittedName>
        <fullName evidence="1">Uncharacterized protein</fullName>
    </submittedName>
</protein>
<dbReference type="EMBL" id="CAJVCH010073118">
    <property type="protein sequence ID" value="CAG7720718.1"/>
    <property type="molecule type" value="Genomic_DNA"/>
</dbReference>
<proteinExistence type="predicted"/>
<dbReference type="GO" id="GO:0080019">
    <property type="term" value="F:alcohol-forming very long-chain fatty acyl-CoA reductase activity"/>
    <property type="evidence" value="ECO:0007669"/>
    <property type="project" value="InterPro"/>
</dbReference>
<reference evidence="1" key="1">
    <citation type="submission" date="2021-06" db="EMBL/GenBank/DDBJ databases">
        <authorList>
            <person name="Hodson N. C."/>
            <person name="Mongue J. A."/>
            <person name="Jaron S. K."/>
        </authorList>
    </citation>
    <scope>NUCLEOTIDE SEQUENCE</scope>
</reference>
<gene>
    <name evidence="1" type="ORF">AFUS01_LOCUS9983</name>
</gene>
<accession>A0A8J2JIC6</accession>
<comment type="caution">
    <text evidence="1">The sequence shown here is derived from an EMBL/GenBank/DDBJ whole genome shotgun (WGS) entry which is preliminary data.</text>
</comment>